<dbReference type="EMBL" id="JBHSCW010000009">
    <property type="protein sequence ID" value="MFC4352858.1"/>
    <property type="molecule type" value="Genomic_DNA"/>
</dbReference>
<dbReference type="Gene3D" id="3.20.20.140">
    <property type="entry name" value="Metal-dependent hydrolases"/>
    <property type="match status" value="1"/>
</dbReference>
<proteinExistence type="predicted"/>
<dbReference type="InterPro" id="IPR033932">
    <property type="entry name" value="YtcJ-like"/>
</dbReference>
<dbReference type="SUPFAM" id="SSF51556">
    <property type="entry name" value="Metallo-dependent hydrolases"/>
    <property type="match status" value="1"/>
</dbReference>
<dbReference type="InterPro" id="IPR013108">
    <property type="entry name" value="Amidohydro_3"/>
</dbReference>
<keyword evidence="3" id="KW-1185">Reference proteome</keyword>
<organism evidence="2 3">
    <name type="scientific">Fodinicurvata halophila</name>
    <dbReference type="NCBI Taxonomy" id="1419723"/>
    <lineage>
        <taxon>Bacteria</taxon>
        <taxon>Pseudomonadati</taxon>
        <taxon>Pseudomonadota</taxon>
        <taxon>Alphaproteobacteria</taxon>
        <taxon>Rhodospirillales</taxon>
        <taxon>Rhodovibrionaceae</taxon>
        <taxon>Fodinicurvata</taxon>
    </lineage>
</organism>
<accession>A0ABV8UQU3</accession>
<dbReference type="RefSeq" id="WP_382423236.1">
    <property type="nucleotide sequence ID" value="NZ_JBHSCW010000009.1"/>
</dbReference>
<dbReference type="GO" id="GO:0016787">
    <property type="term" value="F:hydrolase activity"/>
    <property type="evidence" value="ECO:0007669"/>
    <property type="project" value="UniProtKB-KW"/>
</dbReference>
<name>A0ABV8UQU3_9PROT</name>
<dbReference type="Pfam" id="PF07969">
    <property type="entry name" value="Amidohydro_3"/>
    <property type="match status" value="1"/>
</dbReference>
<protein>
    <submittedName>
        <fullName evidence="2">Amidohydrolase</fullName>
        <ecNumber evidence="2">3.5.-.-</ecNumber>
    </submittedName>
</protein>
<reference evidence="3" key="1">
    <citation type="journal article" date="2019" name="Int. J. Syst. Evol. Microbiol.">
        <title>The Global Catalogue of Microorganisms (GCM) 10K type strain sequencing project: providing services to taxonomists for standard genome sequencing and annotation.</title>
        <authorList>
            <consortium name="The Broad Institute Genomics Platform"/>
            <consortium name="The Broad Institute Genome Sequencing Center for Infectious Disease"/>
            <person name="Wu L."/>
            <person name="Ma J."/>
        </authorList>
    </citation>
    <scope>NUCLEOTIDE SEQUENCE [LARGE SCALE GENOMIC DNA]</scope>
    <source>
        <strain evidence="3">CECT 8472</strain>
    </source>
</reference>
<dbReference type="PANTHER" id="PTHR22642">
    <property type="entry name" value="IMIDAZOLONEPROPIONASE"/>
    <property type="match status" value="1"/>
</dbReference>
<dbReference type="Proteomes" id="UP001595799">
    <property type="component" value="Unassembled WGS sequence"/>
</dbReference>
<feature type="domain" description="Amidohydrolase 3" evidence="1">
    <location>
        <begin position="54"/>
        <end position="541"/>
    </location>
</feature>
<dbReference type="Gene3D" id="2.30.40.10">
    <property type="entry name" value="Urease, subunit C, domain 1"/>
    <property type="match status" value="1"/>
</dbReference>
<keyword evidence="2" id="KW-0378">Hydrolase</keyword>
<evidence type="ECO:0000313" key="3">
    <source>
        <dbReference type="Proteomes" id="UP001595799"/>
    </source>
</evidence>
<dbReference type="InterPro" id="IPR032466">
    <property type="entry name" value="Metal_Hydrolase"/>
</dbReference>
<dbReference type="PANTHER" id="PTHR22642:SF2">
    <property type="entry name" value="PROTEIN LONG AFTER FAR-RED 3"/>
    <property type="match status" value="1"/>
</dbReference>
<evidence type="ECO:0000313" key="2">
    <source>
        <dbReference type="EMBL" id="MFC4352858.1"/>
    </source>
</evidence>
<gene>
    <name evidence="2" type="ORF">ACFOW6_15000</name>
</gene>
<dbReference type="InterPro" id="IPR011059">
    <property type="entry name" value="Metal-dep_hydrolase_composite"/>
</dbReference>
<sequence length="546" mass="60497">MREPATIYPARKIITMNRHRPFAEAIAVSEGRLLGVGPVEELKSWGEHRIDDSLRDKVLLPGFVEGHCHALEGGMWAHVYTGFYDRMDPNGKVWPGLKSIDEVVQRLQEADRAMEDPDTPLTAWGLDPVFFEGRRMVAADLDRVSTTRPIFILHANVHVLNVNSLVLEKAGITADSSVEGVMTGEDGKPNGELQEFAAMFLAQQPFNVDYFARVSQADALRDFGRMAVLTGTTTATDLYNELPESVVDNFRTVTAEADYPLCLVSAYTATADTPERGVEKMADLMRHNTDRLRFGLIKVMTDGTLQSFTARLNWPGYYGSDAQGIWNLTPQQFLDSARAFHKAGHLIHMHTNGDQASDLALDVIGQVLAEHPRLDHRHTIQHGQMLSTAQFRRIANLSMCANLFSNHIYYWGDIHYRLSLGPERAERMNAAATAAKMGVNFAIHSDAPVTPLGPLFTAWCAVNRLTSGGRILGESERITVPEALYAITMGAAYTLKMDHEIGSLEAGKRADVAILEDDPLEVSREQLKDLRIHGTMQGGRIFEAGT</sequence>
<dbReference type="EC" id="3.5.-.-" evidence="2"/>
<dbReference type="SUPFAM" id="SSF51338">
    <property type="entry name" value="Composite domain of metallo-dependent hydrolases"/>
    <property type="match status" value="1"/>
</dbReference>
<dbReference type="CDD" id="cd01300">
    <property type="entry name" value="YtcJ_like"/>
    <property type="match status" value="1"/>
</dbReference>
<dbReference type="Gene3D" id="3.10.310.70">
    <property type="match status" value="1"/>
</dbReference>
<evidence type="ECO:0000259" key="1">
    <source>
        <dbReference type="Pfam" id="PF07969"/>
    </source>
</evidence>
<comment type="caution">
    <text evidence="2">The sequence shown here is derived from an EMBL/GenBank/DDBJ whole genome shotgun (WGS) entry which is preliminary data.</text>
</comment>